<dbReference type="PROSITE" id="PS51352">
    <property type="entry name" value="THIOREDOXIN_2"/>
    <property type="match status" value="1"/>
</dbReference>
<name>A0A2M6UJ55_9BRAD</name>
<sequence length="165" mass="17892">MRFRFAGFAGLVALIASAAALAASPALKPFERGTWQSVLRGHAGRPVLVHFWGVTCGPCKVELPLLGQFAKDHPDVDVVTVSADLVPNLPAATQSMLDKAGLSSTENFIFNDGFVERLRFEIDPAWQGDIPRTMLISREGTVTTIEGSAEMADLEKWSAQQNSKH</sequence>
<gene>
    <name evidence="4" type="ORF">TSA1_30430</name>
</gene>
<dbReference type="InterPro" id="IPR017937">
    <property type="entry name" value="Thioredoxin_CS"/>
</dbReference>
<dbReference type="Gene3D" id="3.40.30.10">
    <property type="entry name" value="Glutaredoxin"/>
    <property type="match status" value="1"/>
</dbReference>
<dbReference type="PROSITE" id="PS00194">
    <property type="entry name" value="THIOREDOXIN_1"/>
    <property type="match status" value="1"/>
</dbReference>
<keyword evidence="5" id="KW-1185">Reference proteome</keyword>
<dbReference type="PANTHER" id="PTHR42852:SF13">
    <property type="entry name" value="PROTEIN DIPZ"/>
    <property type="match status" value="1"/>
</dbReference>
<evidence type="ECO:0000256" key="2">
    <source>
        <dbReference type="SAM" id="SignalP"/>
    </source>
</evidence>
<dbReference type="InterPro" id="IPR013766">
    <property type="entry name" value="Thioredoxin_domain"/>
</dbReference>
<reference evidence="4 5" key="1">
    <citation type="submission" date="2015-06" db="EMBL/GenBank/DDBJ databases">
        <title>Comparative genome analysis of nirS-carrying Bradyrhizobium sp. strains.</title>
        <authorList>
            <person name="Ishii S."/>
            <person name="Jang J."/>
            <person name="Nishizawa T."/>
            <person name="Senoo K."/>
        </authorList>
    </citation>
    <scope>NUCLEOTIDE SEQUENCE [LARGE SCALE GENOMIC DNA]</scope>
    <source>
        <strain evidence="4 5">TSA1</strain>
    </source>
</reference>
<dbReference type="AlphaFoldDB" id="A0A2M6UJ55"/>
<keyword evidence="4" id="KW-0413">Isomerase</keyword>
<dbReference type="InterPro" id="IPR036249">
    <property type="entry name" value="Thioredoxin-like_sf"/>
</dbReference>
<keyword evidence="1" id="KW-0676">Redox-active center</keyword>
<dbReference type="EMBL" id="LFJC01000003">
    <property type="protein sequence ID" value="PIT04591.1"/>
    <property type="molecule type" value="Genomic_DNA"/>
</dbReference>
<feature type="signal peptide" evidence="2">
    <location>
        <begin position="1"/>
        <end position="22"/>
    </location>
</feature>
<dbReference type="InterPro" id="IPR050553">
    <property type="entry name" value="Thioredoxin_ResA/DsbE_sf"/>
</dbReference>
<evidence type="ECO:0000256" key="1">
    <source>
        <dbReference type="ARBA" id="ARBA00023284"/>
    </source>
</evidence>
<dbReference type="Pfam" id="PF00085">
    <property type="entry name" value="Thioredoxin"/>
    <property type="match status" value="1"/>
</dbReference>
<dbReference type="PANTHER" id="PTHR42852">
    <property type="entry name" value="THIOL:DISULFIDE INTERCHANGE PROTEIN DSBE"/>
    <property type="match status" value="1"/>
</dbReference>
<protein>
    <submittedName>
        <fullName evidence="4">Thiol-disulfide isomerase</fullName>
    </submittedName>
</protein>
<proteinExistence type="predicted"/>
<keyword evidence="2" id="KW-0732">Signal</keyword>
<evidence type="ECO:0000313" key="5">
    <source>
        <dbReference type="Proteomes" id="UP000228930"/>
    </source>
</evidence>
<evidence type="ECO:0000259" key="3">
    <source>
        <dbReference type="PROSITE" id="PS51352"/>
    </source>
</evidence>
<feature type="domain" description="Thioredoxin" evidence="3">
    <location>
        <begin position="12"/>
        <end position="163"/>
    </location>
</feature>
<dbReference type="Proteomes" id="UP000228930">
    <property type="component" value="Unassembled WGS sequence"/>
</dbReference>
<comment type="caution">
    <text evidence="4">The sequence shown here is derived from an EMBL/GenBank/DDBJ whole genome shotgun (WGS) entry which is preliminary data.</text>
</comment>
<dbReference type="GO" id="GO:0016853">
    <property type="term" value="F:isomerase activity"/>
    <property type="evidence" value="ECO:0007669"/>
    <property type="project" value="UniProtKB-KW"/>
</dbReference>
<dbReference type="SUPFAM" id="SSF52833">
    <property type="entry name" value="Thioredoxin-like"/>
    <property type="match status" value="1"/>
</dbReference>
<dbReference type="CDD" id="cd02966">
    <property type="entry name" value="TlpA_like_family"/>
    <property type="match status" value="1"/>
</dbReference>
<evidence type="ECO:0000313" key="4">
    <source>
        <dbReference type="EMBL" id="PIT04591.1"/>
    </source>
</evidence>
<dbReference type="RefSeq" id="WP_100179709.1">
    <property type="nucleotide sequence ID" value="NZ_LFJC01000003.1"/>
</dbReference>
<dbReference type="GO" id="GO:0015036">
    <property type="term" value="F:disulfide oxidoreductase activity"/>
    <property type="evidence" value="ECO:0007669"/>
    <property type="project" value="UniProtKB-ARBA"/>
</dbReference>
<accession>A0A2M6UJ55</accession>
<organism evidence="4 5">
    <name type="scientific">Bradyrhizobium nitroreducens</name>
    <dbReference type="NCBI Taxonomy" id="709803"/>
    <lineage>
        <taxon>Bacteria</taxon>
        <taxon>Pseudomonadati</taxon>
        <taxon>Pseudomonadota</taxon>
        <taxon>Alphaproteobacteria</taxon>
        <taxon>Hyphomicrobiales</taxon>
        <taxon>Nitrobacteraceae</taxon>
        <taxon>Bradyrhizobium</taxon>
    </lineage>
</organism>
<feature type="chain" id="PRO_5014747001" evidence="2">
    <location>
        <begin position="23"/>
        <end position="165"/>
    </location>
</feature>